<dbReference type="EMBL" id="UZAN01041330">
    <property type="protein sequence ID" value="VDP72691.1"/>
    <property type="molecule type" value="Genomic_DNA"/>
</dbReference>
<reference evidence="1 2" key="2">
    <citation type="submission" date="2018-11" db="EMBL/GenBank/DDBJ databases">
        <authorList>
            <consortium name="Pathogen Informatics"/>
        </authorList>
    </citation>
    <scope>NUCLEOTIDE SEQUENCE [LARGE SCALE GENOMIC DNA]</scope>
    <source>
        <strain evidence="1 2">Egypt</strain>
    </source>
</reference>
<protein>
    <submittedName>
        <fullName evidence="3">ZP domain-containing protein</fullName>
    </submittedName>
</protein>
<keyword evidence="2" id="KW-1185">Reference proteome</keyword>
<sequence length="90" mass="9612">MGLKGLDRVEDSDALGIDMTVTGLQKSGIVEVQSDSCAMEVIAPARKATSNWRSAEGKSSGPAAEDELQLFKSFNTSQFENGSTLRILCD</sequence>
<dbReference type="Proteomes" id="UP000272942">
    <property type="component" value="Unassembled WGS sequence"/>
</dbReference>
<evidence type="ECO:0000313" key="2">
    <source>
        <dbReference type="Proteomes" id="UP000272942"/>
    </source>
</evidence>
<accession>A0A183ABY3</accession>
<organism evidence="3">
    <name type="scientific">Echinostoma caproni</name>
    <dbReference type="NCBI Taxonomy" id="27848"/>
    <lineage>
        <taxon>Eukaryota</taxon>
        <taxon>Metazoa</taxon>
        <taxon>Spiralia</taxon>
        <taxon>Lophotrochozoa</taxon>
        <taxon>Platyhelminthes</taxon>
        <taxon>Trematoda</taxon>
        <taxon>Digenea</taxon>
        <taxon>Plagiorchiida</taxon>
        <taxon>Echinostomata</taxon>
        <taxon>Echinostomatoidea</taxon>
        <taxon>Echinostomatidae</taxon>
        <taxon>Echinostoma</taxon>
    </lineage>
</organism>
<reference evidence="3" key="1">
    <citation type="submission" date="2016-06" db="UniProtKB">
        <authorList>
            <consortium name="WormBaseParasite"/>
        </authorList>
    </citation>
    <scope>IDENTIFICATION</scope>
</reference>
<gene>
    <name evidence="1" type="ORF">ECPE_LOCUS4468</name>
</gene>
<evidence type="ECO:0000313" key="3">
    <source>
        <dbReference type="WBParaSite" id="ECPE_0000448001-mRNA-1"/>
    </source>
</evidence>
<evidence type="ECO:0000313" key="1">
    <source>
        <dbReference type="EMBL" id="VDP72691.1"/>
    </source>
</evidence>
<proteinExistence type="predicted"/>
<dbReference type="WBParaSite" id="ECPE_0000448001-mRNA-1">
    <property type="protein sequence ID" value="ECPE_0000448001-mRNA-1"/>
    <property type="gene ID" value="ECPE_0000448001"/>
</dbReference>
<dbReference type="AlphaFoldDB" id="A0A183ABY3"/>
<name>A0A183ABY3_9TREM</name>